<dbReference type="GO" id="GO:0005737">
    <property type="term" value="C:cytoplasm"/>
    <property type="evidence" value="ECO:0007669"/>
    <property type="project" value="TreeGrafter"/>
</dbReference>
<organism evidence="3 4">
    <name type="scientific">Pleurodeles waltl</name>
    <name type="common">Iberian ribbed newt</name>
    <dbReference type="NCBI Taxonomy" id="8319"/>
    <lineage>
        <taxon>Eukaryota</taxon>
        <taxon>Metazoa</taxon>
        <taxon>Chordata</taxon>
        <taxon>Craniata</taxon>
        <taxon>Vertebrata</taxon>
        <taxon>Euteleostomi</taxon>
        <taxon>Amphibia</taxon>
        <taxon>Batrachia</taxon>
        <taxon>Caudata</taxon>
        <taxon>Salamandroidea</taxon>
        <taxon>Salamandridae</taxon>
        <taxon>Pleurodelinae</taxon>
        <taxon>Pleurodeles</taxon>
    </lineage>
</organism>
<dbReference type="Proteomes" id="UP001066276">
    <property type="component" value="Chromosome 5"/>
</dbReference>
<comment type="similarity">
    <text evidence="1">Belongs to the themis family.</text>
</comment>
<gene>
    <name evidence="3" type="ORF">NDU88_006215</name>
</gene>
<dbReference type="GO" id="GO:0005634">
    <property type="term" value="C:nucleus"/>
    <property type="evidence" value="ECO:0007669"/>
    <property type="project" value="TreeGrafter"/>
</dbReference>
<evidence type="ECO:0000313" key="4">
    <source>
        <dbReference type="Proteomes" id="UP001066276"/>
    </source>
</evidence>
<dbReference type="AlphaFoldDB" id="A0AAV7RKV8"/>
<accession>A0AAV7RKV8</accession>
<evidence type="ECO:0000259" key="2">
    <source>
        <dbReference type="Pfam" id="PF12736"/>
    </source>
</evidence>
<protein>
    <recommendedName>
        <fullName evidence="2">CABIT domain-containing protein</fullName>
    </recommendedName>
</protein>
<evidence type="ECO:0000256" key="1">
    <source>
        <dbReference type="ARBA" id="ARBA00006414"/>
    </source>
</evidence>
<dbReference type="InterPro" id="IPR039671">
    <property type="entry name" value="THEMIS"/>
</dbReference>
<name>A0AAV7RKV8_PLEWA</name>
<dbReference type="InterPro" id="IPR025946">
    <property type="entry name" value="CABIT_dom"/>
</dbReference>
<dbReference type="EMBL" id="JANPWB010000009">
    <property type="protein sequence ID" value="KAJ1153456.1"/>
    <property type="molecule type" value="Genomic_DNA"/>
</dbReference>
<keyword evidence="4" id="KW-1185">Reference proteome</keyword>
<reference evidence="3" key="1">
    <citation type="journal article" date="2022" name="bioRxiv">
        <title>Sequencing and chromosome-scale assembly of the giantPleurodeles waltlgenome.</title>
        <authorList>
            <person name="Brown T."/>
            <person name="Elewa A."/>
            <person name="Iarovenko S."/>
            <person name="Subramanian E."/>
            <person name="Araus A.J."/>
            <person name="Petzold A."/>
            <person name="Susuki M."/>
            <person name="Suzuki K.-i.T."/>
            <person name="Hayashi T."/>
            <person name="Toyoda A."/>
            <person name="Oliveira C."/>
            <person name="Osipova E."/>
            <person name="Leigh N.D."/>
            <person name="Simon A."/>
            <person name="Yun M.H."/>
        </authorList>
    </citation>
    <scope>NUCLEOTIDE SEQUENCE</scope>
    <source>
        <strain evidence="3">20211129_DDA</strain>
        <tissue evidence="3">Liver</tissue>
    </source>
</reference>
<dbReference type="GO" id="GO:0050852">
    <property type="term" value="P:T cell receptor signaling pathway"/>
    <property type="evidence" value="ECO:0007669"/>
    <property type="project" value="TreeGrafter"/>
</dbReference>
<dbReference type="PANTHER" id="PTHR15215:SF1">
    <property type="entry name" value="PROTEIN THEMIS"/>
    <property type="match status" value="1"/>
</dbReference>
<feature type="domain" description="CABIT" evidence="2">
    <location>
        <begin position="268"/>
        <end position="507"/>
    </location>
</feature>
<dbReference type="PANTHER" id="PTHR15215">
    <property type="entry name" value="CABIT DOMAIN-CONTAINING PROTEIN"/>
    <property type="match status" value="1"/>
</dbReference>
<feature type="domain" description="CABIT" evidence="2">
    <location>
        <begin position="16"/>
        <end position="251"/>
    </location>
</feature>
<comment type="caution">
    <text evidence="3">The sequence shown here is derived from an EMBL/GenBank/DDBJ whole genome shotgun (WGS) entry which is preliminary data.</text>
</comment>
<dbReference type="Pfam" id="PF12736">
    <property type="entry name" value="CABIT"/>
    <property type="match status" value="2"/>
</dbReference>
<evidence type="ECO:0000313" key="3">
    <source>
        <dbReference type="EMBL" id="KAJ1153456.1"/>
    </source>
</evidence>
<proteinExistence type="inferred from homology"/>
<sequence length="586" mass="66650">MLKHQWRFEEKQSVTFISSVYELFGNECCLPTGEEIKVTGMKIHKVTASFHGSGDNQGLQTIDLPLDFPGFFQIEADTAPYLSVEEIVSTIPFGPTRFGHPCFYSPKDIKLGKITVKTGEKIMFNSVEEVDGVLYVNCGVLQNTQNHSFPIAVSYKGEFYECEDDQVYTLKEIVERKIPRSRKRTVFLHNLVNTYENVTKVFPDNFKGPIVLSPVYEVQAVMRFRKDIVHILSDLDIEVKDVTEHCDVNCFVQPFSLLDIFERTSKEFPMVAEIIEEPIGCPCQQAYNEFKHGSEIVFHRKVQAQRTLASEIRSDSSKKHFLIPRSYKGKFKRRPRAFPTAYDLEIGKSTNEPLHVVATKAYDSVHERLSSILVGDQFLVLQRQTLDIENEGNKTVIDVLQCEKIGGNTYEKSLLPMYIEGGFVEVIHDKKQYSLSELCKTIQFPFNVKVSVRDLNTVGEDVLAAIPCLQLEEEITDAYLLVSVVDKPKEVWEIPVNRVSMSVQLVNKVVEEPAVSPSRTHVEEITEEQYYMVRRYENPAKQPPPRPPKMPMQMPTKPTCLSVSVPGVLNAPKPPKVRQTVLVCNG</sequence>